<evidence type="ECO:0000256" key="1">
    <source>
        <dbReference type="SAM" id="Coils"/>
    </source>
</evidence>
<name>A0ABR4CLV6_9HELO</name>
<evidence type="ECO:0000256" key="2">
    <source>
        <dbReference type="SAM" id="MobiDB-lite"/>
    </source>
</evidence>
<proteinExistence type="predicted"/>
<comment type="caution">
    <text evidence="3">The sequence shown here is derived from an EMBL/GenBank/DDBJ whole genome shotgun (WGS) entry which is preliminary data.</text>
</comment>
<dbReference type="EMBL" id="JAZHXI010000006">
    <property type="protein sequence ID" value="KAL2070920.1"/>
    <property type="molecule type" value="Genomic_DNA"/>
</dbReference>
<gene>
    <name evidence="3" type="ORF">VTL71DRAFT_13946</name>
</gene>
<protein>
    <recommendedName>
        <fullName evidence="5">Reverse transcriptase domain-containing protein</fullName>
    </recommendedName>
</protein>
<dbReference type="Proteomes" id="UP001595075">
    <property type="component" value="Unassembled WGS sequence"/>
</dbReference>
<evidence type="ECO:0008006" key="5">
    <source>
        <dbReference type="Google" id="ProtNLM"/>
    </source>
</evidence>
<keyword evidence="1" id="KW-0175">Coiled coil</keyword>
<keyword evidence="4" id="KW-1185">Reference proteome</keyword>
<feature type="region of interest" description="Disordered" evidence="2">
    <location>
        <begin position="376"/>
        <end position="400"/>
    </location>
</feature>
<feature type="compositionally biased region" description="Basic and acidic residues" evidence="2">
    <location>
        <begin position="376"/>
        <end position="394"/>
    </location>
</feature>
<evidence type="ECO:0000313" key="4">
    <source>
        <dbReference type="Proteomes" id="UP001595075"/>
    </source>
</evidence>
<organism evidence="3 4">
    <name type="scientific">Oculimacula yallundae</name>
    <dbReference type="NCBI Taxonomy" id="86028"/>
    <lineage>
        <taxon>Eukaryota</taxon>
        <taxon>Fungi</taxon>
        <taxon>Dikarya</taxon>
        <taxon>Ascomycota</taxon>
        <taxon>Pezizomycotina</taxon>
        <taxon>Leotiomycetes</taxon>
        <taxon>Helotiales</taxon>
        <taxon>Ploettnerulaceae</taxon>
        <taxon>Oculimacula</taxon>
    </lineage>
</organism>
<dbReference type="PANTHER" id="PTHR37015:SF2">
    <property type="entry name" value="REVERSE TRANSCRIPTASE DOMAIN-CONTAINING PROTEIN"/>
    <property type="match status" value="1"/>
</dbReference>
<evidence type="ECO:0000313" key="3">
    <source>
        <dbReference type="EMBL" id="KAL2070920.1"/>
    </source>
</evidence>
<sequence length="861" mass="99182">MASSDILSQTLSSITSIKLDEISKQRESFETAKRELLEKVQSTSEQGIKVDTLLSINDGTLPGLGSLDDNTVTDLRNIRRFWRQAKLDPSISTAIQQGWQSKLEKQLDVQSLKYEYAALYGKLVNEWLSINVDQPEGDSDSDSGFESVGRKEMHDQRQKWEDMVFNARETDTEAFEKYLTTLFHSSKEAKSAYYILRLETANFEKAMETNVHFDEDSLKWVIKGLLRSDLVSDEKRKVLKDFLNNDVVLDEIADVLNMRIKALDTWKWDPAGTAVEQRRQLNGRYRFYHDEDLLQTILLRYIGVKWSVFFQNAFVKFQRTASVWKSSAAKMTATDRERREYFLGPGHSTRGVEARRAAHFQEEIFMEHLQKDIDEQRGGYDDDRKYAEDNRKSGQETTQTLSHSLAAEIILKARLGEDTTVVRTDFAWFGPSLPHSTMFAVLKFFNVSHRWIDFFRRSLEAPMKFVQDGPDSTVRIRKRGTPISGPLSDVLAETVLFCLDFAFNQESNGTRLYRLHDDIWFWGTEQKCVKGWEIMKKFANLAGLEFNEEKTGSVRVSKERSASKASAVIHKSLPKGEVRWGFLKLDSQSGRFLIDQESVDRHIEELRLQLDACKSVFDWIHAWNIYGARFFSNNFGKPANSYGLAHVDMLLEIFARIQARLFVGTGGSVTSTLKQMLTDRFGVTDIPEGYLYFPMSMGGLELKSPFVELYLIRGSISARPDVYMDNFFVSEDIAYQAAKKEFEAGTHRHGHPVDYSLKKKYGNEEFFSLEEYTRYRELTSAPLARAYELLVTEPEIEYVKPTLDVKGAAFEQRLSPYYRWITQLYSPDMLARFGGLHVVEKGLLPTGMVTMFREARFKWKG</sequence>
<reference evidence="3 4" key="1">
    <citation type="journal article" date="2024" name="Commun. Biol.">
        <title>Comparative genomic analysis of thermophilic fungi reveals convergent evolutionary adaptations and gene losses.</title>
        <authorList>
            <person name="Steindorff A.S."/>
            <person name="Aguilar-Pontes M.V."/>
            <person name="Robinson A.J."/>
            <person name="Andreopoulos B."/>
            <person name="LaButti K."/>
            <person name="Kuo A."/>
            <person name="Mondo S."/>
            <person name="Riley R."/>
            <person name="Otillar R."/>
            <person name="Haridas S."/>
            <person name="Lipzen A."/>
            <person name="Grimwood J."/>
            <person name="Schmutz J."/>
            <person name="Clum A."/>
            <person name="Reid I.D."/>
            <person name="Moisan M.C."/>
            <person name="Butler G."/>
            <person name="Nguyen T.T.M."/>
            <person name="Dewar K."/>
            <person name="Conant G."/>
            <person name="Drula E."/>
            <person name="Henrissat B."/>
            <person name="Hansel C."/>
            <person name="Singer S."/>
            <person name="Hutchinson M.I."/>
            <person name="de Vries R.P."/>
            <person name="Natvig D.O."/>
            <person name="Powell A.J."/>
            <person name="Tsang A."/>
            <person name="Grigoriev I.V."/>
        </authorList>
    </citation>
    <scope>NUCLEOTIDE SEQUENCE [LARGE SCALE GENOMIC DNA]</scope>
    <source>
        <strain evidence="3 4">CBS 494.80</strain>
    </source>
</reference>
<feature type="coiled-coil region" evidence="1">
    <location>
        <begin position="19"/>
        <end position="46"/>
    </location>
</feature>
<accession>A0ABR4CLV6</accession>
<dbReference type="PANTHER" id="PTHR37015">
    <property type="entry name" value="REVERSE TRANSCRIPTASE DOMAIN-CONTAINING PROTEIN"/>
    <property type="match status" value="1"/>
</dbReference>